<dbReference type="AlphaFoldDB" id="A0A1L8CM94"/>
<proteinExistence type="predicted"/>
<organism evidence="1 2">
    <name type="scientific">Mariprofundus micogutta</name>
    <dbReference type="NCBI Taxonomy" id="1921010"/>
    <lineage>
        <taxon>Bacteria</taxon>
        <taxon>Pseudomonadati</taxon>
        <taxon>Pseudomonadota</taxon>
        <taxon>Candidatius Mariprofundia</taxon>
        <taxon>Mariprofundales</taxon>
        <taxon>Mariprofundaceae</taxon>
        <taxon>Mariprofundus</taxon>
    </lineage>
</organism>
<sequence>MRIRHVMISVIVVMLLTACGAGGKLISRTGSMNSYDMIQHEYKNGHIMKARAMVLELDKAHTDYARAHRLLNEKIEPARRRIFVHYLRLAKDSEKKKLWAQATLAYKQAKGVTIKPELMEQKRVEMEHKMRQMRLEKLIEQRRKEDESLWSYASAYVPANGLSPKDEVYLRQQEVYNDALDERAARAYKESRRYLRAELYGPAYVEIESHLRLQPDSARGVKQMQAIKQAMPAWLKVPKVQAETEKTIKAKKRVTAPKEVKLSDIQNAIKKDELPTAKRLAQVYRRNGGKGADKILSQIQKKLDTRSAELFVMGSRAFRQEQLNLAIQNWGEAVALTPENTEYVEALNRAKQLKERLNLLRSQKDNDPIPEEE</sequence>
<dbReference type="Gene3D" id="1.25.40.10">
    <property type="entry name" value="Tetratricopeptide repeat domain"/>
    <property type="match status" value="1"/>
</dbReference>
<dbReference type="STRING" id="1921010.MMIC_P0987"/>
<dbReference type="InterPro" id="IPR011990">
    <property type="entry name" value="TPR-like_helical_dom_sf"/>
</dbReference>
<dbReference type="EMBL" id="BDFD01000006">
    <property type="protein sequence ID" value="GAV20026.1"/>
    <property type="molecule type" value="Genomic_DNA"/>
</dbReference>
<gene>
    <name evidence="1" type="ORF">MMIC_P0987</name>
</gene>
<evidence type="ECO:0008006" key="3">
    <source>
        <dbReference type="Google" id="ProtNLM"/>
    </source>
</evidence>
<dbReference type="Proteomes" id="UP000231632">
    <property type="component" value="Unassembled WGS sequence"/>
</dbReference>
<name>A0A1L8CM94_9PROT</name>
<evidence type="ECO:0000313" key="2">
    <source>
        <dbReference type="Proteomes" id="UP000231632"/>
    </source>
</evidence>
<comment type="caution">
    <text evidence="1">The sequence shown here is derived from an EMBL/GenBank/DDBJ whole genome shotgun (WGS) entry which is preliminary data.</text>
</comment>
<evidence type="ECO:0000313" key="1">
    <source>
        <dbReference type="EMBL" id="GAV20026.1"/>
    </source>
</evidence>
<dbReference type="PROSITE" id="PS51257">
    <property type="entry name" value="PROKAR_LIPOPROTEIN"/>
    <property type="match status" value="1"/>
</dbReference>
<accession>A0A1L8CM94</accession>
<protein>
    <recommendedName>
        <fullName evidence="3">Tetratricopeptide repeat protein</fullName>
    </recommendedName>
</protein>
<keyword evidence="2" id="KW-1185">Reference proteome</keyword>
<dbReference type="RefSeq" id="WP_143144882.1">
    <property type="nucleotide sequence ID" value="NZ_BDFD01000006.1"/>
</dbReference>
<dbReference type="OrthoDB" id="5293174at2"/>
<reference evidence="1 2" key="1">
    <citation type="journal article" date="2017" name="Arch. Microbiol.">
        <title>Mariprofundus micogutta sp. nov., a novel iron-oxidizing zetaproteobacterium isolated from a deep-sea hydrothermal field at the Bayonnaise knoll of the Izu-Ogasawara arc, and a description of Mariprofundales ord. nov. and Zetaproteobacteria classis nov.</title>
        <authorList>
            <person name="Makita H."/>
            <person name="Tanaka E."/>
            <person name="Mitsunobu S."/>
            <person name="Miyazaki M."/>
            <person name="Nunoura T."/>
            <person name="Uematsu K."/>
            <person name="Takaki Y."/>
            <person name="Nishi S."/>
            <person name="Shimamura S."/>
            <person name="Takai K."/>
        </authorList>
    </citation>
    <scope>NUCLEOTIDE SEQUENCE [LARGE SCALE GENOMIC DNA]</scope>
    <source>
        <strain evidence="1 2">ET2</strain>
    </source>
</reference>